<organism evidence="2 3">
    <name type="scientific">Paxillus involutus ATCC 200175</name>
    <dbReference type="NCBI Taxonomy" id="664439"/>
    <lineage>
        <taxon>Eukaryota</taxon>
        <taxon>Fungi</taxon>
        <taxon>Dikarya</taxon>
        <taxon>Basidiomycota</taxon>
        <taxon>Agaricomycotina</taxon>
        <taxon>Agaricomycetes</taxon>
        <taxon>Agaricomycetidae</taxon>
        <taxon>Boletales</taxon>
        <taxon>Paxilineae</taxon>
        <taxon>Paxillaceae</taxon>
        <taxon>Paxillus</taxon>
    </lineage>
</organism>
<dbReference type="EMBL" id="KN820768">
    <property type="protein sequence ID" value="KIJ05712.1"/>
    <property type="molecule type" value="Genomic_DNA"/>
</dbReference>
<feature type="region of interest" description="Disordered" evidence="1">
    <location>
        <begin position="20"/>
        <end position="64"/>
    </location>
</feature>
<feature type="compositionally biased region" description="Pro residues" evidence="1">
    <location>
        <begin position="187"/>
        <end position="198"/>
    </location>
</feature>
<dbReference type="OrthoDB" id="2703481at2759"/>
<feature type="region of interest" description="Disordered" evidence="1">
    <location>
        <begin position="187"/>
        <end position="219"/>
    </location>
</feature>
<accession>A0A0C9TC06</accession>
<evidence type="ECO:0000256" key="1">
    <source>
        <dbReference type="SAM" id="MobiDB-lite"/>
    </source>
</evidence>
<gene>
    <name evidence="2" type="ORF">PAXINDRAFT_21053</name>
</gene>
<name>A0A0C9TC06_PAXIN</name>
<reference evidence="3" key="2">
    <citation type="submission" date="2015-01" db="EMBL/GenBank/DDBJ databases">
        <title>Evolutionary Origins and Diversification of the Mycorrhizal Mutualists.</title>
        <authorList>
            <consortium name="DOE Joint Genome Institute"/>
            <consortium name="Mycorrhizal Genomics Consortium"/>
            <person name="Kohler A."/>
            <person name="Kuo A."/>
            <person name="Nagy L.G."/>
            <person name="Floudas D."/>
            <person name="Copeland A."/>
            <person name="Barry K.W."/>
            <person name="Cichocki N."/>
            <person name="Veneault-Fourrey C."/>
            <person name="LaButti K."/>
            <person name="Lindquist E.A."/>
            <person name="Lipzen A."/>
            <person name="Lundell T."/>
            <person name="Morin E."/>
            <person name="Murat C."/>
            <person name="Riley R."/>
            <person name="Ohm R."/>
            <person name="Sun H."/>
            <person name="Tunlid A."/>
            <person name="Henrissat B."/>
            <person name="Grigoriev I.V."/>
            <person name="Hibbett D.S."/>
            <person name="Martin F."/>
        </authorList>
    </citation>
    <scope>NUCLEOTIDE SEQUENCE [LARGE SCALE GENOMIC DNA]</scope>
    <source>
        <strain evidence="3">ATCC 200175</strain>
    </source>
</reference>
<feature type="region of interest" description="Disordered" evidence="1">
    <location>
        <begin position="267"/>
        <end position="291"/>
    </location>
</feature>
<dbReference type="HOGENOM" id="CLU_035925_0_0_1"/>
<feature type="region of interest" description="Disordered" evidence="1">
    <location>
        <begin position="116"/>
        <end position="136"/>
    </location>
</feature>
<evidence type="ECO:0000313" key="3">
    <source>
        <dbReference type="Proteomes" id="UP000053647"/>
    </source>
</evidence>
<feature type="compositionally biased region" description="Low complexity" evidence="1">
    <location>
        <begin position="267"/>
        <end position="287"/>
    </location>
</feature>
<keyword evidence="3" id="KW-1185">Reference proteome</keyword>
<sequence length="448" mass="48516">MAGTVIKRVRFALVDGMDIDHAQGSSDTSTSDEESASSGEDIDMSSPILSPSPSGPISQSTAEMAATATAIGPTTLISTTPSSTFPVMSPLQPSEFATIPQPAHITGTDIKMDGTDVASGPSSSWKTLGLGTMPPPPRSRLRALPDLPALPEMAHITHMAVKMMTAHPRPHLGMERVSSSSVIPPTLLPHPQLPPIPRTPRRVVQTAPKPPLPPSDVKVLPDVPRRQAAVEHSPAIPVMELDALTITTSPLSPRPIRAMPSRAPIQPLTQSTTATSTQSPAIPPSQSLPSRTMEVIIPPLPGSDQMPDLHFDRPMSQEYIRGWRDEILCALDLPDAVQQMAKDLWSNDRDAEGAFMTDIAVEFSVGDVTSAVLDLDRPCVRGPVAPIDPHHDTPLVEAFTKYYTEWVELTLKHRRELVAELMLLRQIEGLDDLIKRSKGLDTEWMTDK</sequence>
<reference evidence="2 3" key="1">
    <citation type="submission" date="2014-06" db="EMBL/GenBank/DDBJ databases">
        <authorList>
            <consortium name="DOE Joint Genome Institute"/>
            <person name="Kuo A."/>
            <person name="Kohler A."/>
            <person name="Nagy L.G."/>
            <person name="Floudas D."/>
            <person name="Copeland A."/>
            <person name="Barry K.W."/>
            <person name="Cichocki N."/>
            <person name="Veneault-Fourrey C."/>
            <person name="LaButti K."/>
            <person name="Lindquist E.A."/>
            <person name="Lipzen A."/>
            <person name="Lundell T."/>
            <person name="Morin E."/>
            <person name="Murat C."/>
            <person name="Sun H."/>
            <person name="Tunlid A."/>
            <person name="Henrissat B."/>
            <person name="Grigoriev I.V."/>
            <person name="Hibbett D.S."/>
            <person name="Martin F."/>
            <person name="Nordberg H.P."/>
            <person name="Cantor M.N."/>
            <person name="Hua S.X."/>
        </authorList>
    </citation>
    <scope>NUCLEOTIDE SEQUENCE [LARGE SCALE GENOMIC DNA]</scope>
    <source>
        <strain evidence="2 3">ATCC 200175</strain>
    </source>
</reference>
<feature type="compositionally biased region" description="Low complexity" evidence="1">
    <location>
        <begin position="45"/>
        <end position="60"/>
    </location>
</feature>
<protein>
    <submittedName>
        <fullName evidence="2">Uncharacterized protein</fullName>
    </submittedName>
</protein>
<dbReference type="Proteomes" id="UP000053647">
    <property type="component" value="Unassembled WGS sequence"/>
</dbReference>
<feature type="compositionally biased region" description="Acidic residues" evidence="1">
    <location>
        <begin position="30"/>
        <end position="43"/>
    </location>
</feature>
<proteinExistence type="predicted"/>
<dbReference type="AlphaFoldDB" id="A0A0C9TC06"/>
<evidence type="ECO:0000313" key="2">
    <source>
        <dbReference type="EMBL" id="KIJ05712.1"/>
    </source>
</evidence>